<protein>
    <recommendedName>
        <fullName evidence="2">RING-type E3 ubiquitin transferase</fullName>
        <ecNumber evidence="2">2.3.2.27</ecNumber>
    </recommendedName>
</protein>
<name>A0A9N8EQV9_9STRA</name>
<evidence type="ECO:0000256" key="2">
    <source>
        <dbReference type="ARBA" id="ARBA00012483"/>
    </source>
</evidence>
<dbReference type="EMBL" id="CAICTM010001364">
    <property type="protein sequence ID" value="CAB9523010.1"/>
    <property type="molecule type" value="Genomic_DNA"/>
</dbReference>
<evidence type="ECO:0000256" key="1">
    <source>
        <dbReference type="ARBA" id="ARBA00000900"/>
    </source>
</evidence>
<reference evidence="8" key="1">
    <citation type="submission" date="2020-06" db="EMBL/GenBank/DDBJ databases">
        <authorList>
            <consortium name="Plant Systems Biology data submission"/>
        </authorList>
    </citation>
    <scope>NUCLEOTIDE SEQUENCE</scope>
    <source>
        <strain evidence="8">D6</strain>
    </source>
</reference>
<dbReference type="GO" id="GO:0000209">
    <property type="term" value="P:protein polyubiquitination"/>
    <property type="evidence" value="ECO:0007669"/>
    <property type="project" value="TreeGrafter"/>
</dbReference>
<dbReference type="PROSITE" id="PS51698">
    <property type="entry name" value="U_BOX"/>
    <property type="match status" value="1"/>
</dbReference>
<dbReference type="GO" id="GO:0051087">
    <property type="term" value="F:protein-folding chaperone binding"/>
    <property type="evidence" value="ECO:0007669"/>
    <property type="project" value="TreeGrafter"/>
</dbReference>
<dbReference type="Pfam" id="PF08238">
    <property type="entry name" value="Sel1"/>
    <property type="match status" value="2"/>
</dbReference>
<dbReference type="CDD" id="cd16655">
    <property type="entry name" value="RING-Ubox_WDSUB1-like"/>
    <property type="match status" value="1"/>
</dbReference>
<keyword evidence="5" id="KW-0833">Ubl conjugation pathway</keyword>
<dbReference type="GO" id="GO:0045862">
    <property type="term" value="P:positive regulation of proteolysis"/>
    <property type="evidence" value="ECO:0007669"/>
    <property type="project" value="TreeGrafter"/>
</dbReference>
<dbReference type="Gene3D" id="1.25.40.10">
    <property type="entry name" value="Tetratricopeptide repeat domain"/>
    <property type="match status" value="1"/>
</dbReference>
<dbReference type="GO" id="GO:0005737">
    <property type="term" value="C:cytoplasm"/>
    <property type="evidence" value="ECO:0007669"/>
    <property type="project" value="TreeGrafter"/>
</dbReference>
<keyword evidence="4" id="KW-0677">Repeat</keyword>
<dbReference type="Gene3D" id="3.30.40.10">
    <property type="entry name" value="Zinc/RING finger domain, C3HC4 (zinc finger)"/>
    <property type="match status" value="1"/>
</dbReference>
<dbReference type="SMART" id="SM00671">
    <property type="entry name" value="SEL1"/>
    <property type="match status" value="1"/>
</dbReference>
<dbReference type="Proteomes" id="UP001153069">
    <property type="component" value="Unassembled WGS sequence"/>
</dbReference>
<dbReference type="Pfam" id="PF04564">
    <property type="entry name" value="U-box"/>
    <property type="match status" value="1"/>
</dbReference>
<evidence type="ECO:0000256" key="4">
    <source>
        <dbReference type="ARBA" id="ARBA00022737"/>
    </source>
</evidence>
<dbReference type="GO" id="GO:0071218">
    <property type="term" value="P:cellular response to misfolded protein"/>
    <property type="evidence" value="ECO:0007669"/>
    <property type="project" value="TreeGrafter"/>
</dbReference>
<evidence type="ECO:0000256" key="3">
    <source>
        <dbReference type="ARBA" id="ARBA00022679"/>
    </source>
</evidence>
<evidence type="ECO:0000256" key="5">
    <source>
        <dbReference type="ARBA" id="ARBA00022786"/>
    </source>
</evidence>
<dbReference type="InterPro" id="IPR013083">
    <property type="entry name" value="Znf_RING/FYVE/PHD"/>
</dbReference>
<dbReference type="EC" id="2.3.2.27" evidence="2"/>
<dbReference type="PANTHER" id="PTHR46803">
    <property type="entry name" value="E3 UBIQUITIN-PROTEIN LIGASE CHIP"/>
    <property type="match status" value="1"/>
</dbReference>
<dbReference type="GO" id="GO:0006515">
    <property type="term" value="P:protein quality control for misfolded or incompletely synthesized proteins"/>
    <property type="evidence" value="ECO:0007669"/>
    <property type="project" value="TreeGrafter"/>
</dbReference>
<dbReference type="GO" id="GO:0061630">
    <property type="term" value="F:ubiquitin protein ligase activity"/>
    <property type="evidence" value="ECO:0007669"/>
    <property type="project" value="UniProtKB-EC"/>
</dbReference>
<feature type="region of interest" description="Disordered" evidence="6">
    <location>
        <begin position="38"/>
        <end position="60"/>
    </location>
</feature>
<dbReference type="InterPro" id="IPR011990">
    <property type="entry name" value="TPR-like_helical_dom_sf"/>
</dbReference>
<dbReference type="InterPro" id="IPR006597">
    <property type="entry name" value="Sel1-like"/>
</dbReference>
<comment type="caution">
    <text evidence="8">The sequence shown here is derived from an EMBL/GenBank/DDBJ whole genome shotgun (WGS) entry which is preliminary data.</text>
</comment>
<sequence>MSTTGANKNLDTMSYRQLQLECQRANLRASGKAQVLRKRLRQSKKVEATQPPAKRPTKSAADDLICPISLELPWDPVTAEDGRVYERECIEEHIKKNPGNLTSPITREKMGTRIFPAIQHRNTIETLIESGVIDGDLAAKWNEKVEQKKQMEELLKKAEAGDADAMYSVGVYYFVGNDGFKQDDKLAFHWYKRAHEARNIMGTAMLAAGGSDVGAYNLGFGFAKGEYGLSATKSEAIYWLTKVTGKCRVDHLSDSSKKAARKLLHELITAPPAAAVTFEF</sequence>
<dbReference type="SUPFAM" id="SSF57850">
    <property type="entry name" value="RING/U-box"/>
    <property type="match status" value="1"/>
</dbReference>
<dbReference type="SUPFAM" id="SSF81901">
    <property type="entry name" value="HCP-like"/>
    <property type="match status" value="1"/>
</dbReference>
<dbReference type="OrthoDB" id="8062037at2759"/>
<evidence type="ECO:0000256" key="6">
    <source>
        <dbReference type="SAM" id="MobiDB-lite"/>
    </source>
</evidence>
<dbReference type="AlphaFoldDB" id="A0A9N8EQV9"/>
<evidence type="ECO:0000313" key="9">
    <source>
        <dbReference type="Proteomes" id="UP001153069"/>
    </source>
</evidence>
<proteinExistence type="predicted"/>
<evidence type="ECO:0000313" key="8">
    <source>
        <dbReference type="EMBL" id="CAB9523010.1"/>
    </source>
</evidence>
<dbReference type="GO" id="GO:0043161">
    <property type="term" value="P:proteasome-mediated ubiquitin-dependent protein catabolic process"/>
    <property type="evidence" value="ECO:0007669"/>
    <property type="project" value="TreeGrafter"/>
</dbReference>
<keyword evidence="9" id="KW-1185">Reference proteome</keyword>
<dbReference type="InterPro" id="IPR003613">
    <property type="entry name" value="Ubox_domain"/>
</dbReference>
<gene>
    <name evidence="8" type="ORF">SEMRO_1366_G266640.1</name>
</gene>
<keyword evidence="3" id="KW-0808">Transferase</keyword>
<dbReference type="SMART" id="SM00504">
    <property type="entry name" value="Ubox"/>
    <property type="match status" value="1"/>
</dbReference>
<feature type="domain" description="U-box" evidence="7">
    <location>
        <begin position="59"/>
        <end position="134"/>
    </location>
</feature>
<dbReference type="PANTHER" id="PTHR46803:SF2">
    <property type="entry name" value="E3 UBIQUITIN-PROTEIN LIGASE CHIP"/>
    <property type="match status" value="1"/>
</dbReference>
<organism evidence="8 9">
    <name type="scientific">Seminavis robusta</name>
    <dbReference type="NCBI Taxonomy" id="568900"/>
    <lineage>
        <taxon>Eukaryota</taxon>
        <taxon>Sar</taxon>
        <taxon>Stramenopiles</taxon>
        <taxon>Ochrophyta</taxon>
        <taxon>Bacillariophyta</taxon>
        <taxon>Bacillariophyceae</taxon>
        <taxon>Bacillariophycidae</taxon>
        <taxon>Naviculales</taxon>
        <taxon>Naviculaceae</taxon>
        <taxon>Seminavis</taxon>
    </lineage>
</organism>
<accession>A0A9N8EQV9</accession>
<comment type="catalytic activity">
    <reaction evidence="1">
        <text>S-ubiquitinyl-[E2 ubiquitin-conjugating enzyme]-L-cysteine + [acceptor protein]-L-lysine = [E2 ubiquitin-conjugating enzyme]-L-cysteine + N(6)-ubiquitinyl-[acceptor protein]-L-lysine.</text>
        <dbReference type="EC" id="2.3.2.27"/>
    </reaction>
</comment>
<evidence type="ECO:0000259" key="7">
    <source>
        <dbReference type="PROSITE" id="PS51698"/>
    </source>
</evidence>